<dbReference type="RefSeq" id="WP_267620603.1">
    <property type="nucleotide sequence ID" value="NZ_JAODIW010000005.1"/>
</dbReference>
<dbReference type="GO" id="GO:0080120">
    <property type="term" value="P:CAAX-box protein maturation"/>
    <property type="evidence" value="ECO:0007669"/>
    <property type="project" value="UniProtKB-ARBA"/>
</dbReference>
<keyword evidence="3" id="KW-0378">Hydrolase</keyword>
<evidence type="ECO:0000256" key="1">
    <source>
        <dbReference type="SAM" id="Phobius"/>
    </source>
</evidence>
<feature type="domain" description="CAAX prenyl protease 2/Lysostaphin resistance protein A-like" evidence="2">
    <location>
        <begin position="135"/>
        <end position="237"/>
    </location>
</feature>
<dbReference type="Pfam" id="PF02517">
    <property type="entry name" value="Rce1-like"/>
    <property type="match status" value="1"/>
</dbReference>
<reference evidence="3 4" key="1">
    <citation type="journal article" date="2019" name="Int. J. Syst. Evol. Microbiol.">
        <title>The Global Catalogue of Microorganisms (GCM) 10K type strain sequencing project: providing services to taxonomists for standard genome sequencing and annotation.</title>
        <authorList>
            <consortium name="The Broad Institute Genomics Platform"/>
            <consortium name="The Broad Institute Genome Sequencing Center for Infectious Disease"/>
            <person name="Wu L."/>
            <person name="Ma J."/>
        </authorList>
    </citation>
    <scope>NUCLEOTIDE SEQUENCE [LARGE SCALE GENOMIC DNA]</scope>
    <source>
        <strain evidence="3 4">CGMCC 1.12553</strain>
    </source>
</reference>
<comment type="caution">
    <text evidence="3">The sequence shown here is derived from an EMBL/GenBank/DDBJ whole genome shotgun (WGS) entry which is preliminary data.</text>
</comment>
<feature type="transmembrane region" description="Helical" evidence="1">
    <location>
        <begin position="125"/>
        <end position="145"/>
    </location>
</feature>
<dbReference type="InterPro" id="IPR042150">
    <property type="entry name" value="MmRce1-like"/>
</dbReference>
<evidence type="ECO:0000259" key="2">
    <source>
        <dbReference type="Pfam" id="PF02517"/>
    </source>
</evidence>
<dbReference type="PANTHER" id="PTHR35797:SF1">
    <property type="entry name" value="PROTEASE"/>
    <property type="match status" value="1"/>
</dbReference>
<name>A0ABD5PHT5_9EURY</name>
<feature type="transmembrane region" description="Helical" evidence="1">
    <location>
        <begin position="21"/>
        <end position="39"/>
    </location>
</feature>
<gene>
    <name evidence="3" type="ORF">ACFO0N_20990</name>
</gene>
<dbReference type="EC" id="3.4.-.-" evidence="3"/>
<feature type="transmembrane region" description="Helical" evidence="1">
    <location>
        <begin position="225"/>
        <end position="244"/>
    </location>
</feature>
<organism evidence="3 4">
    <name type="scientific">Halobium salinum</name>
    <dbReference type="NCBI Taxonomy" id="1364940"/>
    <lineage>
        <taxon>Archaea</taxon>
        <taxon>Methanobacteriati</taxon>
        <taxon>Methanobacteriota</taxon>
        <taxon>Stenosarchaea group</taxon>
        <taxon>Halobacteria</taxon>
        <taxon>Halobacteriales</taxon>
        <taxon>Haloferacaceae</taxon>
        <taxon>Halobium</taxon>
    </lineage>
</organism>
<feature type="transmembrane region" description="Helical" evidence="1">
    <location>
        <begin position="97"/>
        <end position="119"/>
    </location>
</feature>
<keyword evidence="1" id="KW-0472">Membrane</keyword>
<dbReference type="PANTHER" id="PTHR35797">
    <property type="entry name" value="PROTEASE-RELATED"/>
    <property type="match status" value="1"/>
</dbReference>
<dbReference type="AlphaFoldDB" id="A0ABD5PHT5"/>
<feature type="transmembrane region" description="Helical" evidence="1">
    <location>
        <begin position="59"/>
        <end position="85"/>
    </location>
</feature>
<evidence type="ECO:0000313" key="3">
    <source>
        <dbReference type="EMBL" id="MFC4360429.1"/>
    </source>
</evidence>
<dbReference type="GO" id="GO:0004175">
    <property type="term" value="F:endopeptidase activity"/>
    <property type="evidence" value="ECO:0007669"/>
    <property type="project" value="UniProtKB-ARBA"/>
</dbReference>
<keyword evidence="1" id="KW-0812">Transmembrane</keyword>
<dbReference type="InterPro" id="IPR003675">
    <property type="entry name" value="Rce1/LyrA-like_dom"/>
</dbReference>
<accession>A0ABD5PHT5</accession>
<feature type="transmembrane region" description="Helical" evidence="1">
    <location>
        <begin position="250"/>
        <end position="268"/>
    </location>
</feature>
<dbReference type="Proteomes" id="UP001595921">
    <property type="component" value="Unassembled WGS sequence"/>
</dbReference>
<dbReference type="EMBL" id="JBHSDS010000017">
    <property type="protein sequence ID" value="MFC4360429.1"/>
    <property type="molecule type" value="Genomic_DNA"/>
</dbReference>
<feature type="transmembrane region" description="Helical" evidence="1">
    <location>
        <begin position="200"/>
        <end position="218"/>
    </location>
</feature>
<sequence length="284" mass="30763">MSRDIVMTHSNSTSDSRDVKIVDIAAFLVLTFAWSWGFWGSRILLELGLIEGAPVLPNLGAFGPTVAAFILVAYASGLGGVRRLLGRAIQLDYSNRWLLVALLLPPAIVGGALVVAVATGTTPTFPWAGQPIVLLIAFVWILLLGGPIQEEFGWRGYLLDPLQERLTPLGGGVAVGLIWAVWHLPLFYIPSATIYYQNPFLGFVVSITLLSVLMTWVYNSTNGSLLPVLLMHTSWNWAQGMFPILESDPASLTMVGLLVVATVVAVMYSGSRRLGRVADVARTE</sequence>
<proteinExistence type="predicted"/>
<feature type="transmembrane region" description="Helical" evidence="1">
    <location>
        <begin position="166"/>
        <end position="188"/>
    </location>
</feature>
<keyword evidence="4" id="KW-1185">Reference proteome</keyword>
<keyword evidence="1" id="KW-1133">Transmembrane helix</keyword>
<protein>
    <submittedName>
        <fullName evidence="3">CPBP family intramembrane glutamic endopeptidase</fullName>
        <ecNumber evidence="3">3.4.-.-</ecNumber>
    </submittedName>
</protein>
<evidence type="ECO:0000313" key="4">
    <source>
        <dbReference type="Proteomes" id="UP001595921"/>
    </source>
</evidence>